<dbReference type="GO" id="GO:0016787">
    <property type="term" value="F:hydrolase activity"/>
    <property type="evidence" value="ECO:0007669"/>
    <property type="project" value="InterPro"/>
</dbReference>
<dbReference type="EMBL" id="KN846953">
    <property type="protein sequence ID" value="KIV80357.1"/>
    <property type="molecule type" value="Genomic_DNA"/>
</dbReference>
<feature type="region of interest" description="Disordered" evidence="1">
    <location>
        <begin position="338"/>
        <end position="359"/>
    </location>
</feature>
<dbReference type="AlphaFoldDB" id="A0A0D1YBF9"/>
<dbReference type="OrthoDB" id="630188at2759"/>
<dbReference type="Pfam" id="PF00149">
    <property type="entry name" value="Metallophos"/>
    <property type="match status" value="1"/>
</dbReference>
<dbReference type="PANTHER" id="PTHR12905">
    <property type="entry name" value="METALLOPHOSPHOESTERASE"/>
    <property type="match status" value="1"/>
</dbReference>
<sequence>MATHILTKETMKPTRRTRVVCISDTHNQTPKLPAGDVLIHAGDLTNQGTYSELKKASKWLQQADFKVKIVISGNHDITCDIPFYQEHGRYFHNQDLEDPQRCIALLQSDPTIVYLNHESKQVRFTREDGAMTTLKVFGSPYSPARGLWAFGYAPEQASERWSQIPLDSDIVVAHTPAKYHRDECSERGTAGCEALRETLWRVRPRLFVCGHVHEAYGVEVVAWDLSSPNVSFKEQGLRYWDDPQPASKKQYTVDLSSRAGAVALRNDGSVGNLVGTRKLSHVRGIEVDGPADDVPDAPQARETKLPAPPMLCQSPFPDFQKAQRPIPMELQHTHIKQLATRGHGGPASSARSDQEAISGREGRLETCVVNAAYMATNWPHKAGKRFHKPIVVDLDLTTEPPPSPQPKDG</sequence>
<evidence type="ECO:0000259" key="2">
    <source>
        <dbReference type="Pfam" id="PF00149"/>
    </source>
</evidence>
<dbReference type="Gene3D" id="3.60.21.10">
    <property type="match status" value="1"/>
</dbReference>
<dbReference type="InterPro" id="IPR029052">
    <property type="entry name" value="Metallo-depent_PP-like"/>
</dbReference>
<evidence type="ECO:0000313" key="4">
    <source>
        <dbReference type="Proteomes" id="UP000053599"/>
    </source>
</evidence>
<reference evidence="3 4" key="1">
    <citation type="submission" date="2015-01" db="EMBL/GenBank/DDBJ databases">
        <title>The Genome Sequence of Exophiala sideris CBS121828.</title>
        <authorList>
            <consortium name="The Broad Institute Genomics Platform"/>
            <person name="Cuomo C."/>
            <person name="de Hoog S."/>
            <person name="Gorbushina A."/>
            <person name="Stielow B."/>
            <person name="Teixiera M."/>
            <person name="Abouelleil A."/>
            <person name="Chapman S.B."/>
            <person name="Priest M."/>
            <person name="Young S.K."/>
            <person name="Wortman J."/>
            <person name="Nusbaum C."/>
            <person name="Birren B."/>
        </authorList>
    </citation>
    <scope>NUCLEOTIDE SEQUENCE [LARGE SCALE GENOMIC DNA]</scope>
    <source>
        <strain evidence="3 4">CBS 121828</strain>
    </source>
</reference>
<dbReference type="InterPro" id="IPR004843">
    <property type="entry name" value="Calcineurin-like_PHP"/>
</dbReference>
<name>A0A0D1YBF9_9EURO</name>
<feature type="region of interest" description="Disordered" evidence="1">
    <location>
        <begin position="286"/>
        <end position="310"/>
    </location>
</feature>
<dbReference type="HOGENOM" id="CLU_041441_0_0_1"/>
<dbReference type="SUPFAM" id="SSF56300">
    <property type="entry name" value="Metallo-dependent phosphatases"/>
    <property type="match status" value="1"/>
</dbReference>
<gene>
    <name evidence="3" type="ORF">PV11_07860</name>
</gene>
<accession>A0A0D1YBF9</accession>
<feature type="domain" description="Calcineurin-like phosphoesterase" evidence="2">
    <location>
        <begin position="18"/>
        <end position="214"/>
    </location>
</feature>
<protein>
    <recommendedName>
        <fullName evidence="2">Calcineurin-like phosphoesterase domain-containing protein</fullName>
    </recommendedName>
</protein>
<dbReference type="PANTHER" id="PTHR12905:SF16">
    <property type="entry name" value="SER_THR PROTEIN PHOSPHATASE FAMILY PROTEIN (AFU_ORTHOLOGUE AFUA_1G06000)"/>
    <property type="match status" value="1"/>
</dbReference>
<dbReference type="InterPro" id="IPR051693">
    <property type="entry name" value="UPF0046_metallophosphoest"/>
</dbReference>
<evidence type="ECO:0000256" key="1">
    <source>
        <dbReference type="SAM" id="MobiDB-lite"/>
    </source>
</evidence>
<organism evidence="3 4">
    <name type="scientific">Exophiala sideris</name>
    <dbReference type="NCBI Taxonomy" id="1016849"/>
    <lineage>
        <taxon>Eukaryota</taxon>
        <taxon>Fungi</taxon>
        <taxon>Dikarya</taxon>
        <taxon>Ascomycota</taxon>
        <taxon>Pezizomycotina</taxon>
        <taxon>Eurotiomycetes</taxon>
        <taxon>Chaetothyriomycetidae</taxon>
        <taxon>Chaetothyriales</taxon>
        <taxon>Herpotrichiellaceae</taxon>
        <taxon>Exophiala</taxon>
    </lineage>
</organism>
<proteinExistence type="predicted"/>
<dbReference type="Proteomes" id="UP000053599">
    <property type="component" value="Unassembled WGS sequence"/>
</dbReference>
<evidence type="ECO:0000313" key="3">
    <source>
        <dbReference type="EMBL" id="KIV80357.1"/>
    </source>
</evidence>
<dbReference type="CDD" id="cd07379">
    <property type="entry name" value="MPP_239FB"/>
    <property type="match status" value="1"/>
</dbReference>